<feature type="region of interest" description="Disordered" evidence="1">
    <location>
        <begin position="375"/>
        <end position="406"/>
    </location>
</feature>
<feature type="domain" description="KRAB" evidence="2">
    <location>
        <begin position="86"/>
        <end position="157"/>
    </location>
</feature>
<sequence length="826" mass="94403">MSQKRSVQASVIFNKVAIYFSEEEWQLLEEWQKELYRNVMKEIHGTLISLGHKVLNRGVLFRIKNEDMLHHGREEKQLLGLARALVTFHDVAIYFSDEEWQLLEEWQKELYKNVMTEIHEALIILGHTSTSPGISCRIKEEEEPYFGDHDNSSRNLSKRPTAGCPNISPDILLRIKHEAEPCRRDQHMLDGRERISSSSLGNSLSSIDLAKSIKEELEPYPLDLQDIERRGCVSNSTAGHPVITSVMSLNIKQEEELEQLDLSHEDSERYNENITSNFLERIKEEEAPFFIGYPEFEKRRNFNSPTITSLRGPPFRTSNGNTMAIHQKKVRRISSPLRHRSRHRSHLSSTDLRPLAPILFKASTSLDSRSRSLINNQELTVPSGLRSRTSSTQDSRETGLPLGQAKRSRRFRKPNFTMTELEILVQEVLCQHEQLYGSQSRQTTPDRRKQLWLHIQQAVNKEGVALREIEDVKHKWRDLRMQTSKKMAEARKNVSGSGDMSPVEQHLTPLEQKIATVIPQISVQGVRQGGVSRPGSSCTNLGLSTLCPPGTETDTSLQEDVTTGTLQEQEPTSLQATLQAVRCFVPDASSDSGSEHSEENVRPQSPILASPVATNDLSEPEMDIDIISPPQEVSHPPSPLSSAILSSGRRHKHLDTEDEEHEEAGPSPSWSGESQNGQPEPCQRTQAKTRLKRPRTTSWRLNIRDMCDLEHHREARYIAQLRQQRESQARTERLLQCISTAQDRHRRENQALIQQQQMLLQQQQSLLQQQQALLQQQQQDHLALMQLLTGQHISHMRQQNRLYRQMVLAVRAISRDRNPDGNISKS</sequence>
<evidence type="ECO:0000256" key="1">
    <source>
        <dbReference type="SAM" id="MobiDB-lite"/>
    </source>
</evidence>
<dbReference type="GeneID" id="115474009"/>
<dbReference type="SMART" id="SM00349">
    <property type="entry name" value="KRAB"/>
    <property type="match status" value="2"/>
</dbReference>
<feature type="domain" description="KRAB" evidence="2">
    <location>
        <begin position="11"/>
        <end position="91"/>
    </location>
</feature>
<accession>A0A6P7YCB9</accession>
<evidence type="ECO:0000259" key="2">
    <source>
        <dbReference type="PROSITE" id="PS50805"/>
    </source>
</evidence>
<feature type="compositionally biased region" description="Polar residues" evidence="1">
    <location>
        <begin position="552"/>
        <end position="571"/>
    </location>
</feature>
<organism evidence="3 4">
    <name type="scientific">Microcaecilia unicolor</name>
    <dbReference type="NCBI Taxonomy" id="1415580"/>
    <lineage>
        <taxon>Eukaryota</taxon>
        <taxon>Metazoa</taxon>
        <taxon>Chordata</taxon>
        <taxon>Craniata</taxon>
        <taxon>Vertebrata</taxon>
        <taxon>Euteleostomi</taxon>
        <taxon>Amphibia</taxon>
        <taxon>Gymnophiona</taxon>
        <taxon>Siphonopidae</taxon>
        <taxon>Microcaecilia</taxon>
    </lineage>
</organism>
<evidence type="ECO:0000313" key="4">
    <source>
        <dbReference type="RefSeq" id="XP_030065137.1"/>
    </source>
</evidence>
<dbReference type="InterPro" id="IPR028002">
    <property type="entry name" value="Myb_DNA-bind_5"/>
</dbReference>
<evidence type="ECO:0000313" key="3">
    <source>
        <dbReference type="Proteomes" id="UP000515156"/>
    </source>
</evidence>
<dbReference type="PANTHER" id="PTHR23098">
    <property type="entry name" value="AGAP001331-PA-RELATED"/>
    <property type="match status" value="1"/>
</dbReference>
<feature type="region of interest" description="Disordered" evidence="1">
    <location>
        <begin position="587"/>
        <end position="611"/>
    </location>
</feature>
<dbReference type="Proteomes" id="UP000515156">
    <property type="component" value="Chromosome 7"/>
</dbReference>
<feature type="region of interest" description="Disordered" evidence="1">
    <location>
        <begin position="627"/>
        <end position="697"/>
    </location>
</feature>
<dbReference type="KEGG" id="muo:115474009"/>
<feature type="compositionally biased region" description="Polar residues" evidence="1">
    <location>
        <begin position="375"/>
        <end position="393"/>
    </location>
</feature>
<feature type="region of interest" description="Disordered" evidence="1">
    <location>
        <begin position="545"/>
        <end position="571"/>
    </location>
</feature>
<gene>
    <name evidence="4" type="primary">LOC115474009</name>
</gene>
<dbReference type="Pfam" id="PF13873">
    <property type="entry name" value="Myb_DNA-bind_5"/>
    <property type="match status" value="1"/>
</dbReference>
<proteinExistence type="predicted"/>
<dbReference type="Gene3D" id="6.10.140.140">
    <property type="match status" value="2"/>
</dbReference>
<feature type="compositionally biased region" description="Polar residues" evidence="1">
    <location>
        <begin position="668"/>
        <end position="686"/>
    </location>
</feature>
<keyword evidence="3" id="KW-1185">Reference proteome</keyword>
<dbReference type="PANTHER" id="PTHR23098:SF22">
    <property type="entry name" value="MYB-LIKE DOMAIN-CONTAINING PROTEIN"/>
    <property type="match status" value="1"/>
</dbReference>
<dbReference type="AlphaFoldDB" id="A0A6P7YCB9"/>
<dbReference type="InParanoid" id="A0A6P7YCB9"/>
<reference evidence="4" key="1">
    <citation type="submission" date="2025-08" db="UniProtKB">
        <authorList>
            <consortium name="RefSeq"/>
        </authorList>
    </citation>
    <scope>IDENTIFICATION</scope>
</reference>
<dbReference type="OrthoDB" id="9900437at2759"/>
<dbReference type="GO" id="GO:0006355">
    <property type="term" value="P:regulation of DNA-templated transcription"/>
    <property type="evidence" value="ECO:0007669"/>
    <property type="project" value="InterPro"/>
</dbReference>
<dbReference type="PROSITE" id="PS50805">
    <property type="entry name" value="KRAB"/>
    <property type="match status" value="2"/>
</dbReference>
<dbReference type="SUPFAM" id="SSF109640">
    <property type="entry name" value="KRAB domain (Kruppel-associated box)"/>
    <property type="match status" value="2"/>
</dbReference>
<dbReference type="Pfam" id="PF01352">
    <property type="entry name" value="KRAB"/>
    <property type="match status" value="2"/>
</dbReference>
<dbReference type="CDD" id="cd07765">
    <property type="entry name" value="KRAB_A-box"/>
    <property type="match status" value="1"/>
</dbReference>
<dbReference type="InterPro" id="IPR036051">
    <property type="entry name" value="KRAB_dom_sf"/>
</dbReference>
<dbReference type="RefSeq" id="XP_030065137.1">
    <property type="nucleotide sequence ID" value="XM_030209277.1"/>
</dbReference>
<dbReference type="InterPro" id="IPR001909">
    <property type="entry name" value="KRAB"/>
</dbReference>
<name>A0A6P7YCB9_9AMPH</name>
<dbReference type="GO" id="GO:0005634">
    <property type="term" value="C:nucleus"/>
    <property type="evidence" value="ECO:0007669"/>
    <property type="project" value="TreeGrafter"/>
</dbReference>
<protein>
    <submittedName>
        <fullName evidence="4">Uncharacterized protein LOC115474009 isoform X1</fullName>
    </submittedName>
</protein>